<evidence type="ECO:0000313" key="7">
    <source>
        <dbReference type="EMBL" id="MEQ2359352.1"/>
    </source>
</evidence>
<accession>A0ABV1AQ98</accession>
<dbReference type="RefSeq" id="WP_118699507.1">
    <property type="nucleotide sequence ID" value="NZ_JBBMEI010000049.1"/>
</dbReference>
<dbReference type="InterPro" id="IPR028261">
    <property type="entry name" value="DPD_II"/>
</dbReference>
<dbReference type="InterPro" id="IPR004017">
    <property type="entry name" value="Cys_rich_dom"/>
</dbReference>
<dbReference type="InterPro" id="IPR009051">
    <property type="entry name" value="Helical_ferredxn"/>
</dbReference>
<reference evidence="7 8" key="1">
    <citation type="submission" date="2024-03" db="EMBL/GenBank/DDBJ databases">
        <title>Human intestinal bacterial collection.</title>
        <authorList>
            <person name="Pauvert C."/>
            <person name="Hitch T.C.A."/>
            <person name="Clavel T."/>
        </authorList>
    </citation>
    <scope>NUCLEOTIDE SEQUENCE [LARGE SCALE GENOMIC DNA]</scope>
    <source>
        <strain evidence="7 8">CLA-AA-H95</strain>
    </source>
</reference>
<gene>
    <name evidence="7" type="ORF">WMO75_13650</name>
</gene>
<dbReference type="PROSITE" id="PS00198">
    <property type="entry name" value="4FE4S_FER_1"/>
    <property type="match status" value="1"/>
</dbReference>
<evidence type="ECO:0000256" key="1">
    <source>
        <dbReference type="ARBA" id="ARBA00022485"/>
    </source>
</evidence>
<dbReference type="NCBIfam" id="NF045663">
    <property type="entry name" value="diclust_near_Sec"/>
    <property type="match status" value="1"/>
</dbReference>
<organism evidence="7 8">
    <name type="scientific">Blautia intestinihominis</name>
    <dbReference type="NCBI Taxonomy" id="3133152"/>
    <lineage>
        <taxon>Bacteria</taxon>
        <taxon>Bacillati</taxon>
        <taxon>Bacillota</taxon>
        <taxon>Clostridia</taxon>
        <taxon>Lachnospirales</taxon>
        <taxon>Lachnospiraceae</taxon>
        <taxon>Blautia</taxon>
    </lineage>
</organism>
<dbReference type="PANTHER" id="PTHR43255">
    <property type="entry name" value="IRON-SULFUR-BINDING OXIDOREDUCTASE FADF-RELATED-RELATED"/>
    <property type="match status" value="1"/>
</dbReference>
<dbReference type="PANTHER" id="PTHR43255:SF1">
    <property type="entry name" value="IRON-SULFUR-BINDING OXIDOREDUCTASE FADF-RELATED"/>
    <property type="match status" value="1"/>
</dbReference>
<evidence type="ECO:0000259" key="6">
    <source>
        <dbReference type="PROSITE" id="PS51379"/>
    </source>
</evidence>
<dbReference type="EMBL" id="JBBMEI010000049">
    <property type="protein sequence ID" value="MEQ2359352.1"/>
    <property type="molecule type" value="Genomic_DNA"/>
</dbReference>
<dbReference type="Gene3D" id="1.10.1060.10">
    <property type="entry name" value="Alpha-helical ferredoxin"/>
    <property type="match status" value="2"/>
</dbReference>
<keyword evidence="3" id="KW-0560">Oxidoreductase</keyword>
<evidence type="ECO:0000256" key="2">
    <source>
        <dbReference type="ARBA" id="ARBA00022723"/>
    </source>
</evidence>
<dbReference type="Pfam" id="PF14691">
    <property type="entry name" value="Fer4_20"/>
    <property type="match status" value="1"/>
</dbReference>
<dbReference type="Proteomes" id="UP001446032">
    <property type="component" value="Unassembled WGS sequence"/>
</dbReference>
<dbReference type="PROSITE" id="PS51379">
    <property type="entry name" value="4FE4S_FER_2"/>
    <property type="match status" value="1"/>
</dbReference>
<evidence type="ECO:0000256" key="3">
    <source>
        <dbReference type="ARBA" id="ARBA00023002"/>
    </source>
</evidence>
<proteinExistence type="predicted"/>
<keyword evidence="8" id="KW-1185">Reference proteome</keyword>
<feature type="domain" description="4Fe-4S ferredoxin-type" evidence="6">
    <location>
        <begin position="354"/>
        <end position="383"/>
    </location>
</feature>
<keyword evidence="1" id="KW-0004">4Fe-4S</keyword>
<comment type="caution">
    <text evidence="7">The sequence shown here is derived from an EMBL/GenBank/DDBJ whole genome shotgun (WGS) entry which is preliminary data.</text>
</comment>
<sequence length="763" mass="85998">MTYIQERGSTHVYHVNRMSKEEMDHMISLCVHDQPAYCVAACPFKVDTKEMLFYAAKGNFKKALAIYEKITPFPMILCDGCTAPCEEKCKLCEIGDGVSIREVERAIVRYGESGKRSSVFRIRKKKKAVIFGSGLFPLFLAGELERKMYPTTIYCQEENYEEYIAAAAHLSESDCRNEAKRLKFMDLVFEFGCSLDPVFIREKMELADVVCASEEIAQKLAPQEEADIEIMLREQARIVSGSTQSVMDAAFSAKRAALTVDLLVQNLSPYSNRGSEGAVTTRLYTNIEGIKGSERIPCGAEGYSKEEAVEEAKRCIQCHCDECIKSCVYLSEYKKHPGLLAREIYNNTQIIMGDHPMNKAMNSCSLCGQCTVTCPNGFDMSQVCRSARENMVSTDKMPLAPHEFALMDMLFSNSEAFLCKPQPGFDICRYVFFPGCQAGAIAPDVVMDVYEDLCRRVEGGVALILGCCGAISEWAGRYEMTEKVNEQLKQELAKLGDPAIIAGCPSCMKQLKESTGAVVTGVWEILKEIGLPETARGLEVPVAIHDACGARGDVHTQDTIRELLTEMGCTVENTEYSRDLSPCCGYGGLTAYANKDMAAKMAAKCLERSDAPYVTYCMACRDRFVREGRESRHILELLYGDHACSMPDISEKRYNRLMLKEKLLKNIWNEELMMEKKDYTVTYTEDAIRMMDERMILKSDVERVLADYRESQEAVLDEETKELVARSRLGNVTFWVRFIETEEGYLVRRAYSHRMNIMKRVGQ</sequence>
<dbReference type="InterPro" id="IPR017896">
    <property type="entry name" value="4Fe4S_Fe-S-bd"/>
</dbReference>
<evidence type="ECO:0000256" key="5">
    <source>
        <dbReference type="ARBA" id="ARBA00023014"/>
    </source>
</evidence>
<dbReference type="SUPFAM" id="SSF46548">
    <property type="entry name" value="alpha-helical ferredoxin"/>
    <property type="match status" value="2"/>
</dbReference>
<dbReference type="InterPro" id="IPR017900">
    <property type="entry name" value="4Fe4S_Fe_S_CS"/>
</dbReference>
<keyword evidence="2" id="KW-0479">Metal-binding</keyword>
<keyword evidence="4" id="KW-0408">Iron</keyword>
<dbReference type="Pfam" id="PF13534">
    <property type="entry name" value="Fer4_17"/>
    <property type="match status" value="1"/>
</dbReference>
<dbReference type="Pfam" id="PF02754">
    <property type="entry name" value="CCG"/>
    <property type="match status" value="2"/>
</dbReference>
<evidence type="ECO:0000313" key="8">
    <source>
        <dbReference type="Proteomes" id="UP001446032"/>
    </source>
</evidence>
<keyword evidence="5" id="KW-0411">Iron-sulfur</keyword>
<protein>
    <submittedName>
        <fullName evidence="7">Pyridine nucleotide-disulfide oxidoreductase/dicluster-binding protein</fullName>
    </submittedName>
</protein>
<dbReference type="InterPro" id="IPR051460">
    <property type="entry name" value="HdrC_iron-sulfur_subunit"/>
</dbReference>
<name>A0ABV1AQ98_9FIRM</name>
<evidence type="ECO:0000256" key="4">
    <source>
        <dbReference type="ARBA" id="ARBA00023004"/>
    </source>
</evidence>